<dbReference type="EMBL" id="LXSL01000020">
    <property type="protein sequence ID" value="OAM27882.1"/>
    <property type="molecule type" value="Genomic_DNA"/>
</dbReference>
<accession>A0A1A9RXC8</accession>
<sequence>MNPDFKIRCPLPHCTGWVTQLPPEDGALFMCDDCGQVWETQAELDVTIAEIIERFPYRAGVYRQTESGFAAVPEAEEPADYEAQVLQEPWA</sequence>
<comment type="caution">
    <text evidence="1">The sequence shown here is derived from an EMBL/GenBank/DDBJ whole genome shotgun (WGS) entry which is preliminary data.</text>
</comment>
<proteinExistence type="predicted"/>
<evidence type="ECO:0000313" key="2">
    <source>
        <dbReference type="Proteomes" id="UP000077885"/>
    </source>
</evidence>
<protein>
    <submittedName>
        <fullName evidence="1">Uncharacterized protein</fullName>
    </submittedName>
</protein>
<dbReference type="RefSeq" id="WP_067592689.1">
    <property type="nucleotide sequence ID" value="NZ_LXSL01000020.1"/>
</dbReference>
<evidence type="ECO:0000313" key="1">
    <source>
        <dbReference type="EMBL" id="OAM27882.1"/>
    </source>
</evidence>
<keyword evidence="2" id="KW-1185">Reference proteome</keyword>
<organism evidence="1 2">
    <name type="scientific">Eikenella longinqua</name>
    <dbReference type="NCBI Taxonomy" id="1795827"/>
    <lineage>
        <taxon>Bacteria</taxon>
        <taxon>Pseudomonadati</taxon>
        <taxon>Pseudomonadota</taxon>
        <taxon>Betaproteobacteria</taxon>
        <taxon>Neisseriales</taxon>
        <taxon>Neisseriaceae</taxon>
        <taxon>Eikenella</taxon>
    </lineage>
</organism>
<dbReference type="OrthoDB" id="6928021at2"/>
<reference evidence="2" key="1">
    <citation type="submission" date="2016-05" db="EMBL/GenBank/DDBJ databases">
        <title>Draft genome of Corynebacterium afermentans subsp. afermentans LCDC 88199T.</title>
        <authorList>
            <person name="Bernier A.-M."/>
            <person name="Bernard K."/>
        </authorList>
    </citation>
    <scope>NUCLEOTIDE SEQUENCE [LARGE SCALE GENOMIC DNA]</scope>
    <source>
        <strain evidence="2">NML02-A-017</strain>
    </source>
</reference>
<dbReference type="AlphaFoldDB" id="A0A1A9RXC8"/>
<gene>
    <name evidence="1" type="ORF">A7P95_06120</name>
</gene>
<name>A0A1A9RXC8_9NEIS</name>
<dbReference type="Proteomes" id="UP000077885">
    <property type="component" value="Unassembled WGS sequence"/>
</dbReference>